<evidence type="ECO:0000259" key="2">
    <source>
        <dbReference type="Pfam" id="PF01614"/>
    </source>
</evidence>
<evidence type="ECO:0000313" key="3">
    <source>
        <dbReference type="EMBL" id="TFD67726.1"/>
    </source>
</evidence>
<accession>A0A4R9ARH2</accession>
<gene>
    <name evidence="3" type="ORF">E3T47_03630</name>
</gene>
<dbReference type="Proteomes" id="UP000298154">
    <property type="component" value="Unassembled WGS sequence"/>
</dbReference>
<dbReference type="InterPro" id="IPR014757">
    <property type="entry name" value="Tscrpt_reg_IclR_C"/>
</dbReference>
<name>A0A4R9ARH2_9MICO</name>
<sequence>MACASADVLESSARRTAGERNPWTPWTPWCSKRPWPRTAHALPPRLKKNELRTCCVGVPIMDSSGRVVAGMSVSTPRERFLARIGRLGACGRAKADEISRTLATTSPSNHHGLGPWPRASTAESTQTRACKARPDHSNRAPRACVLCMCPLRGWSKWRDRAGARLIIGTYRNICFARRLAEYDLQKSANQGRFFRLRRMHP</sequence>
<dbReference type="AlphaFoldDB" id="A0A4R9ARH2"/>
<dbReference type="RefSeq" id="WP_134554400.1">
    <property type="nucleotide sequence ID" value="NZ_SOHK01000007.1"/>
</dbReference>
<proteinExistence type="predicted"/>
<protein>
    <recommendedName>
        <fullName evidence="2">IclR-ED domain-containing protein</fullName>
    </recommendedName>
</protein>
<feature type="region of interest" description="Disordered" evidence="1">
    <location>
        <begin position="1"/>
        <end position="26"/>
    </location>
</feature>
<dbReference type="Pfam" id="PF01614">
    <property type="entry name" value="IclR_C"/>
    <property type="match status" value="1"/>
</dbReference>
<evidence type="ECO:0000256" key="1">
    <source>
        <dbReference type="SAM" id="MobiDB-lite"/>
    </source>
</evidence>
<comment type="caution">
    <text evidence="3">The sequence shown here is derived from an EMBL/GenBank/DDBJ whole genome shotgun (WGS) entry which is preliminary data.</text>
</comment>
<keyword evidence="4" id="KW-1185">Reference proteome</keyword>
<dbReference type="SUPFAM" id="SSF55781">
    <property type="entry name" value="GAF domain-like"/>
    <property type="match status" value="1"/>
</dbReference>
<feature type="domain" description="IclR-ED" evidence="2">
    <location>
        <begin position="49"/>
        <end position="100"/>
    </location>
</feature>
<dbReference type="OrthoDB" id="7274111at2"/>
<dbReference type="EMBL" id="SOHK01000007">
    <property type="protein sequence ID" value="TFD67726.1"/>
    <property type="molecule type" value="Genomic_DNA"/>
</dbReference>
<reference evidence="3 4" key="1">
    <citation type="submission" date="2019-03" db="EMBL/GenBank/DDBJ databases">
        <title>Genomics of glacier-inhabiting Cryobacterium strains.</title>
        <authorList>
            <person name="Liu Q."/>
            <person name="Xin Y.-H."/>
        </authorList>
    </citation>
    <scope>NUCLEOTIDE SEQUENCE [LARGE SCALE GENOMIC DNA]</scope>
    <source>
        <strain evidence="3 4">Sr36</strain>
    </source>
</reference>
<organism evidence="3 4">
    <name type="scientific">Cryobacterium ruanii</name>
    <dbReference type="NCBI Taxonomy" id="1259197"/>
    <lineage>
        <taxon>Bacteria</taxon>
        <taxon>Bacillati</taxon>
        <taxon>Actinomycetota</taxon>
        <taxon>Actinomycetes</taxon>
        <taxon>Micrococcales</taxon>
        <taxon>Microbacteriaceae</taxon>
        <taxon>Cryobacterium</taxon>
    </lineage>
</organism>
<evidence type="ECO:0000313" key="4">
    <source>
        <dbReference type="Proteomes" id="UP000298154"/>
    </source>
</evidence>
<dbReference type="Gene3D" id="3.30.450.40">
    <property type="match status" value="1"/>
</dbReference>
<dbReference type="InterPro" id="IPR029016">
    <property type="entry name" value="GAF-like_dom_sf"/>
</dbReference>